<dbReference type="GO" id="GO:0005930">
    <property type="term" value="C:axoneme"/>
    <property type="evidence" value="ECO:0007669"/>
    <property type="project" value="TreeGrafter"/>
</dbReference>
<feature type="region of interest" description="Disordered" evidence="4">
    <location>
        <begin position="477"/>
        <end position="501"/>
    </location>
</feature>
<dbReference type="InterPro" id="IPR026188">
    <property type="entry name" value="Lebercilin-like"/>
</dbReference>
<feature type="domain" description="Lebercilin" evidence="5">
    <location>
        <begin position="129"/>
        <end position="315"/>
    </location>
</feature>
<protein>
    <recommendedName>
        <fullName evidence="5">Lebercilin domain-containing protein</fullName>
    </recommendedName>
</protein>
<feature type="compositionally biased region" description="Polar residues" evidence="4">
    <location>
        <begin position="555"/>
        <end position="569"/>
    </location>
</feature>
<accession>A0A9X6RKY8</accession>
<reference evidence="7" key="1">
    <citation type="submission" date="2017-01" db="EMBL/GenBank/DDBJ databases">
        <title>Comparative genomics of anhydrobiosis in the tardigrade Hypsibius dujardini.</title>
        <authorList>
            <person name="Yoshida Y."/>
            <person name="Koutsovoulos G."/>
            <person name="Laetsch D."/>
            <person name="Stevens L."/>
            <person name="Kumar S."/>
            <person name="Horikawa D."/>
            <person name="Ishino K."/>
            <person name="Komine S."/>
            <person name="Tomita M."/>
            <person name="Blaxter M."/>
            <person name="Arakawa K."/>
        </authorList>
    </citation>
    <scope>NUCLEOTIDE SEQUENCE [LARGE SCALE GENOMIC DNA]</scope>
    <source>
        <strain evidence="7">Z151</strain>
    </source>
</reference>
<proteinExistence type="inferred from homology"/>
<dbReference type="AlphaFoldDB" id="A0A9X6RKY8"/>
<gene>
    <name evidence="6" type="ORF">BV898_16092</name>
</gene>
<keyword evidence="2 3" id="KW-0175">Coiled coil</keyword>
<feature type="compositionally biased region" description="Polar residues" evidence="4">
    <location>
        <begin position="54"/>
        <end position="71"/>
    </location>
</feature>
<evidence type="ECO:0000256" key="1">
    <source>
        <dbReference type="ARBA" id="ARBA00010229"/>
    </source>
</evidence>
<dbReference type="EMBL" id="MTYJ01000233">
    <property type="protein sequence ID" value="OWA51619.1"/>
    <property type="molecule type" value="Genomic_DNA"/>
</dbReference>
<feature type="coiled-coil region" evidence="3">
    <location>
        <begin position="247"/>
        <end position="320"/>
    </location>
</feature>
<comment type="similarity">
    <text evidence="1">Belongs to the LCA5 family.</text>
</comment>
<dbReference type="Proteomes" id="UP000192578">
    <property type="component" value="Unassembled WGS sequence"/>
</dbReference>
<name>A0A9X6RKY8_HYPEX</name>
<feature type="region of interest" description="Disordered" evidence="4">
    <location>
        <begin position="546"/>
        <end position="577"/>
    </location>
</feature>
<evidence type="ECO:0000313" key="6">
    <source>
        <dbReference type="EMBL" id="OWA51619.1"/>
    </source>
</evidence>
<dbReference type="PANTHER" id="PTHR16650">
    <property type="entry name" value="C21ORF13-RELATED"/>
    <property type="match status" value="1"/>
</dbReference>
<dbReference type="Pfam" id="PF15619">
    <property type="entry name" value="Lebercilin"/>
    <property type="match status" value="1"/>
</dbReference>
<dbReference type="GO" id="GO:0042073">
    <property type="term" value="P:intraciliary transport"/>
    <property type="evidence" value="ECO:0007669"/>
    <property type="project" value="TreeGrafter"/>
</dbReference>
<dbReference type="InterPro" id="IPR028933">
    <property type="entry name" value="Lebercilin_dom"/>
</dbReference>
<evidence type="ECO:0000256" key="4">
    <source>
        <dbReference type="SAM" id="MobiDB-lite"/>
    </source>
</evidence>
<feature type="region of interest" description="Disordered" evidence="4">
    <location>
        <begin position="1"/>
        <end position="107"/>
    </location>
</feature>
<evidence type="ECO:0000259" key="5">
    <source>
        <dbReference type="Pfam" id="PF15619"/>
    </source>
</evidence>
<feature type="compositionally biased region" description="Acidic residues" evidence="4">
    <location>
        <begin position="8"/>
        <end position="28"/>
    </location>
</feature>
<evidence type="ECO:0000313" key="7">
    <source>
        <dbReference type="Proteomes" id="UP000192578"/>
    </source>
</evidence>
<feature type="coiled-coil region" evidence="3">
    <location>
        <begin position="141"/>
        <end position="175"/>
    </location>
</feature>
<feature type="compositionally biased region" description="Basic and acidic residues" evidence="4">
    <location>
        <begin position="488"/>
        <end position="501"/>
    </location>
</feature>
<feature type="compositionally biased region" description="Basic and acidic residues" evidence="4">
    <location>
        <begin position="321"/>
        <end position="332"/>
    </location>
</feature>
<feature type="compositionally biased region" description="Polar residues" evidence="4">
    <location>
        <begin position="408"/>
        <end position="433"/>
    </location>
</feature>
<dbReference type="PANTHER" id="PTHR16650:SF6">
    <property type="entry name" value="GH21622P"/>
    <property type="match status" value="1"/>
</dbReference>
<feature type="compositionally biased region" description="Polar residues" evidence="4">
    <location>
        <begin position="83"/>
        <end position="107"/>
    </location>
</feature>
<evidence type="ECO:0000256" key="2">
    <source>
        <dbReference type="ARBA" id="ARBA00023054"/>
    </source>
</evidence>
<comment type="caution">
    <text evidence="6">The sequence shown here is derived from an EMBL/GenBank/DDBJ whole genome shotgun (WGS) entry which is preliminary data.</text>
</comment>
<feature type="region of interest" description="Disordered" evidence="4">
    <location>
        <begin position="373"/>
        <end position="435"/>
    </location>
</feature>
<dbReference type="OrthoDB" id="2123794at2759"/>
<evidence type="ECO:0000256" key="3">
    <source>
        <dbReference type="SAM" id="Coils"/>
    </source>
</evidence>
<organism evidence="6 7">
    <name type="scientific">Hypsibius exemplaris</name>
    <name type="common">Freshwater tardigrade</name>
    <dbReference type="NCBI Taxonomy" id="2072580"/>
    <lineage>
        <taxon>Eukaryota</taxon>
        <taxon>Metazoa</taxon>
        <taxon>Ecdysozoa</taxon>
        <taxon>Tardigrada</taxon>
        <taxon>Eutardigrada</taxon>
        <taxon>Parachela</taxon>
        <taxon>Hypsibioidea</taxon>
        <taxon>Hypsibiidae</taxon>
        <taxon>Hypsibius</taxon>
    </lineage>
</organism>
<keyword evidence="7" id="KW-1185">Reference proteome</keyword>
<feature type="region of interest" description="Disordered" evidence="4">
    <location>
        <begin position="321"/>
        <end position="346"/>
    </location>
</feature>
<sequence>MTRNTEASVDDYEEDFMELPGEEEEEEELPVKRSPAVRPFPVKPPGHGALGKRSSLSELSGTRQTASSTPGTMKRPVVRNGLKNGNTTLDRTGTLRKTASSTFNGSTRFPLIRRNELSNGIPRRPPDLVSERVLSARANRVRDVENERNLLRVQVQELKREVQTLNQMLRRQSKALGLYEGSDDKLPTLLRQSEEDSRVTREQLRVTRQKHAQLREHYRQMEVYSQALEKERDTFLAMVRDKDLQDGKILKNERDELMRQLDDALAKKTEMERRISTLQKSNARERQFSDSRFKEHMLLFEKTEAENAALKEQLRSALAYKERSRTHVQSRERKTHSGVSGAGEAHFVPVRDRSAVGKKVDFEEDERRLLRQAKPSFIQQFNGVTSPSPSPPRQFQQDSKMLQKKSDSTAPTPDSLTKETMSGMKNTWKSRTSPDLLRDHEERIVFADLPLSSSSSLASSSSVLERERKVRLKLESPISEDDSVSENAVRKSEQRRSSEVRFSVDIEEDDAEEHAIVAPPPKQENALKNDLLEKIRMLDVSRKEVSTKSVEESSAQNGDGSVQLKSNGEFSAGRTSLGSSGLGLSFSRDILNGTTSSFSGASGSSGRHLRSLASDDEIEEIEFF</sequence>